<dbReference type="PANTHER" id="PTHR46174:SF1">
    <property type="entry name" value="CXXC-TYPE ZINC FINGER PROTEIN 1"/>
    <property type="match status" value="1"/>
</dbReference>
<feature type="region of interest" description="Disordered" evidence="10">
    <location>
        <begin position="723"/>
        <end position="767"/>
    </location>
</feature>
<reference evidence="12" key="1">
    <citation type="journal article" date="2014" name="Insect Biochem. Mol. Biol.">
        <title>An insight into the sialome of the frog biting fly, Corethrella appendiculata.</title>
        <authorList>
            <person name="Ribeiro J.M.C."/>
            <person name="Chagas A.C."/>
            <person name="Pham V.M."/>
            <person name="Lounibos L.P."/>
            <person name="Calvo E."/>
        </authorList>
    </citation>
    <scope>NUCLEOTIDE SEQUENCE</scope>
    <source>
        <tissue evidence="12">Salivary glands</tissue>
    </source>
</reference>
<dbReference type="InterPro" id="IPR013083">
    <property type="entry name" value="Znf_RING/FYVE/PHD"/>
</dbReference>
<evidence type="ECO:0000256" key="5">
    <source>
        <dbReference type="ARBA" id="ARBA00022771"/>
    </source>
</evidence>
<feature type="compositionally biased region" description="Low complexity" evidence="10">
    <location>
        <begin position="630"/>
        <end position="640"/>
    </location>
</feature>
<evidence type="ECO:0000259" key="11">
    <source>
        <dbReference type="PROSITE" id="PS50016"/>
    </source>
</evidence>
<feature type="non-terminal residue" evidence="12">
    <location>
        <position position="1"/>
    </location>
</feature>
<comment type="similarity">
    <text evidence="2">Belongs to the Polycomblike family.</text>
</comment>
<name>U5ES19_9DIPT</name>
<evidence type="ECO:0000256" key="3">
    <source>
        <dbReference type="ARBA" id="ARBA00022723"/>
    </source>
</evidence>
<evidence type="ECO:0000256" key="9">
    <source>
        <dbReference type="PROSITE-ProRule" id="PRU00146"/>
    </source>
</evidence>
<dbReference type="CDD" id="cd20452">
    <property type="entry name" value="Tudor_dPCL-like"/>
    <property type="match status" value="1"/>
</dbReference>
<dbReference type="InterPro" id="IPR037869">
    <property type="entry name" value="Spp1/CFP1"/>
</dbReference>
<feature type="non-terminal residue" evidence="12">
    <location>
        <position position="988"/>
    </location>
</feature>
<dbReference type="GO" id="GO:0048188">
    <property type="term" value="C:Set1C/COMPASS complex"/>
    <property type="evidence" value="ECO:0007669"/>
    <property type="project" value="InterPro"/>
</dbReference>
<evidence type="ECO:0000256" key="1">
    <source>
        <dbReference type="ARBA" id="ARBA00004123"/>
    </source>
</evidence>
<dbReference type="SMART" id="SM00249">
    <property type="entry name" value="PHD"/>
    <property type="match status" value="2"/>
</dbReference>
<keyword evidence="6" id="KW-0862">Zinc</keyword>
<feature type="domain" description="PHD-type" evidence="11">
    <location>
        <begin position="230"/>
        <end position="277"/>
    </location>
</feature>
<evidence type="ECO:0000256" key="4">
    <source>
        <dbReference type="ARBA" id="ARBA00022737"/>
    </source>
</evidence>
<evidence type="ECO:0000256" key="8">
    <source>
        <dbReference type="ARBA" id="ARBA00023242"/>
    </source>
</evidence>
<keyword evidence="4" id="KW-0677">Repeat</keyword>
<feature type="compositionally biased region" description="Polar residues" evidence="10">
    <location>
        <begin position="933"/>
        <end position="944"/>
    </location>
</feature>
<dbReference type="Gene3D" id="3.90.980.20">
    <property type="match status" value="1"/>
</dbReference>
<evidence type="ECO:0000313" key="12">
    <source>
        <dbReference type="EMBL" id="JAB56423.1"/>
    </source>
</evidence>
<feature type="compositionally biased region" description="Basic and acidic residues" evidence="10">
    <location>
        <begin position="641"/>
        <end position="652"/>
    </location>
</feature>
<keyword evidence="8" id="KW-0539">Nucleus</keyword>
<comment type="subcellular location">
    <subcellularLocation>
        <location evidence="1">Nucleus</location>
    </subcellularLocation>
</comment>
<dbReference type="Gene3D" id="2.30.30.140">
    <property type="match status" value="1"/>
</dbReference>
<evidence type="ECO:0000256" key="7">
    <source>
        <dbReference type="ARBA" id="ARBA00022853"/>
    </source>
</evidence>
<feature type="compositionally biased region" description="Low complexity" evidence="10">
    <location>
        <begin position="87"/>
        <end position="98"/>
    </location>
</feature>
<dbReference type="GO" id="GO:0006325">
    <property type="term" value="P:chromatin organization"/>
    <property type="evidence" value="ECO:0007669"/>
    <property type="project" value="UniProtKB-KW"/>
</dbReference>
<feature type="region of interest" description="Disordered" evidence="10">
    <location>
        <begin position="1"/>
        <end position="22"/>
    </location>
</feature>
<sequence length="988" mass="109405">FSIQTTTRTSNDPHLSEYDHYSGKSDKLLDSAGATTAPLSNNTLDSFKNSSGKKIIIHEIVNIPQHHHNNEKCPTNGPSSSITILTSHTNGNSNGTGNLMNDSNDLKSNTTKSSSTSVVLDRINGINICINNHFNSNGGNESDSSDTITLKQQQNYEPDSTTTTTLTKLSTTKYKISEDVLVEHKDGRFYLGTIVAISHNQCLVKFDDNTERWSSFDELTKLSSSEAESSPQCVVCKLTSDSDVEVCERCGRGYHTKCIDGNYEKSGFWVCKRCSSPNGKTKSKEIRFVCSGILSESLEPLTNKSQLPYDIDALTWKPNHRENIEQKYCYCGENGNWLIEMIQCSRCQQWFHGKCIRSLQYPIFYGDLFYIFLCSICNHGHEFVRRLELSKWADVVHLLLFNLMVNNTSKYYDVTNSILPYMEDNWRTLQLPDYFNKITHAGRKESILLALNSDPNRFKCAANETNRKIDGGLWSLQLKVPPTPPNVKLPPGPTIITEQILTKISETNSDYNYLPRVALEKALVNDVHSRQEMKGSKYDLTSSLLINSDNENEDETSTSSDLNLDLNTLDDDIPVKFLITKNHSGGLNDCKTLELNINSNNCNLSSNNINNNNNKLIKDVAISENTTGKNNRNLNLMNENSNDHEKATEKRINGNRRAVFKSRSSQLKRNHSSLENIYDSSGDDTSRSALDLIIPPPKDFQGTNNPFHNQNLTTKPAATAVATTSNSLASSSSSSSSSKLMQQNSSSTLMPASTSSSSSSSSSLATFPSNPLASSQSIFNLVTNPILTKNIQNPIIATTNGSNGEIRVARLVKRRLSAKDIMGGAKNDAKRRKLRRNSVIGTTIQTLSKNNQYFPIPVDWHNLPTSNFSSSKTLATASSSSGSSTPATTPTNLPKLTTMHGRRLRKRPEKNYAEGKRNGNGIGGNGANMFLSPDSSMNQSPTQQDLQSSLNLYFGATSRILSGEKFVVKGKRLGTNGNLQYLIEWEGC</sequence>
<accession>U5ES19</accession>
<dbReference type="InterPro" id="IPR019786">
    <property type="entry name" value="Zinc_finger_PHD-type_CS"/>
</dbReference>
<dbReference type="PROSITE" id="PS50016">
    <property type="entry name" value="ZF_PHD_2"/>
    <property type="match status" value="1"/>
</dbReference>
<protein>
    <recommendedName>
        <fullName evidence="11">PHD-type domain-containing protein</fullName>
    </recommendedName>
</protein>
<dbReference type="SUPFAM" id="SSF63748">
    <property type="entry name" value="Tudor/PWWP/MBT"/>
    <property type="match status" value="1"/>
</dbReference>
<evidence type="ECO:0000256" key="6">
    <source>
        <dbReference type="ARBA" id="ARBA00022833"/>
    </source>
</evidence>
<dbReference type="SMART" id="SM00333">
    <property type="entry name" value="TUDOR"/>
    <property type="match status" value="1"/>
</dbReference>
<feature type="compositionally biased region" description="Polar residues" evidence="10">
    <location>
        <begin position="701"/>
        <end position="711"/>
    </location>
</feature>
<feature type="compositionally biased region" description="Polar residues" evidence="10">
    <location>
        <begin position="1"/>
        <end position="13"/>
    </location>
</feature>
<organism evidence="12">
    <name type="scientific">Corethrella appendiculata</name>
    <dbReference type="NCBI Taxonomy" id="1370023"/>
    <lineage>
        <taxon>Eukaryota</taxon>
        <taxon>Metazoa</taxon>
        <taxon>Ecdysozoa</taxon>
        <taxon>Arthropoda</taxon>
        <taxon>Hexapoda</taxon>
        <taxon>Insecta</taxon>
        <taxon>Pterygota</taxon>
        <taxon>Neoptera</taxon>
        <taxon>Endopterygota</taxon>
        <taxon>Diptera</taxon>
        <taxon>Nematocera</taxon>
        <taxon>Culicoidea</taxon>
        <taxon>Chaoboridae</taxon>
        <taxon>Corethrella</taxon>
    </lineage>
</organism>
<dbReference type="Pfam" id="PF14061">
    <property type="entry name" value="Mtf2_C"/>
    <property type="match status" value="1"/>
</dbReference>
<dbReference type="InterPro" id="IPR025894">
    <property type="entry name" value="Mtf2_C_dom"/>
</dbReference>
<keyword evidence="3" id="KW-0479">Metal-binding</keyword>
<dbReference type="EMBL" id="GANO01003448">
    <property type="protein sequence ID" value="JAB56423.1"/>
    <property type="molecule type" value="mRNA"/>
</dbReference>
<proteinExistence type="evidence at transcript level"/>
<feature type="region of interest" description="Disordered" evidence="10">
    <location>
        <begin position="870"/>
        <end position="944"/>
    </location>
</feature>
<evidence type="ECO:0000256" key="2">
    <source>
        <dbReference type="ARBA" id="ARBA00008084"/>
    </source>
</evidence>
<dbReference type="Gene3D" id="3.30.40.10">
    <property type="entry name" value="Zinc/RING finger domain, C3HC4 (zinc finger)"/>
    <property type="match status" value="1"/>
</dbReference>
<dbReference type="AlphaFoldDB" id="U5ES19"/>
<dbReference type="CDD" id="cd15489">
    <property type="entry name" value="PHD_SF"/>
    <property type="match status" value="1"/>
</dbReference>
<keyword evidence="7" id="KW-0156">Chromatin regulator</keyword>
<dbReference type="InterPro" id="IPR002999">
    <property type="entry name" value="Tudor"/>
</dbReference>
<dbReference type="InterPro" id="IPR019787">
    <property type="entry name" value="Znf_PHD-finger"/>
</dbReference>
<dbReference type="SUPFAM" id="SSF57903">
    <property type="entry name" value="FYVE/PHD zinc finger"/>
    <property type="match status" value="2"/>
</dbReference>
<feature type="region of interest" description="Disordered" evidence="10">
    <location>
        <begin position="87"/>
        <end position="113"/>
    </location>
</feature>
<dbReference type="GO" id="GO:0008270">
    <property type="term" value="F:zinc ion binding"/>
    <property type="evidence" value="ECO:0007669"/>
    <property type="project" value="UniProtKB-KW"/>
</dbReference>
<feature type="compositionally biased region" description="Low complexity" evidence="10">
    <location>
        <begin position="870"/>
        <end position="891"/>
    </location>
</feature>
<keyword evidence="5 9" id="KW-0863">Zinc-finger</keyword>
<dbReference type="PANTHER" id="PTHR46174">
    <property type="entry name" value="CXXC-TYPE ZINC FINGER PROTEIN 1"/>
    <property type="match status" value="1"/>
</dbReference>
<dbReference type="InterPro" id="IPR001965">
    <property type="entry name" value="Znf_PHD"/>
</dbReference>
<dbReference type="GO" id="GO:0045893">
    <property type="term" value="P:positive regulation of DNA-templated transcription"/>
    <property type="evidence" value="ECO:0007669"/>
    <property type="project" value="TreeGrafter"/>
</dbReference>
<dbReference type="PROSITE" id="PS01359">
    <property type="entry name" value="ZF_PHD_1"/>
    <property type="match status" value="2"/>
</dbReference>
<feature type="region of interest" description="Disordered" evidence="10">
    <location>
        <begin position="628"/>
        <end position="711"/>
    </location>
</feature>
<evidence type="ECO:0000256" key="10">
    <source>
        <dbReference type="SAM" id="MobiDB-lite"/>
    </source>
</evidence>
<dbReference type="InterPro" id="IPR011011">
    <property type="entry name" value="Znf_FYVE_PHD"/>
</dbReference>